<dbReference type="SUPFAM" id="SSF53850">
    <property type="entry name" value="Periplasmic binding protein-like II"/>
    <property type="match status" value="1"/>
</dbReference>
<dbReference type="InterPro" id="IPR036388">
    <property type="entry name" value="WH-like_DNA-bd_sf"/>
</dbReference>
<organism evidence="6 7">
    <name type="scientific">Sphingomonas floccifaciens</name>
    <dbReference type="NCBI Taxonomy" id="1844115"/>
    <lineage>
        <taxon>Bacteria</taxon>
        <taxon>Pseudomonadati</taxon>
        <taxon>Pseudomonadota</taxon>
        <taxon>Alphaproteobacteria</taxon>
        <taxon>Sphingomonadales</taxon>
        <taxon>Sphingomonadaceae</taxon>
        <taxon>Sphingomonas</taxon>
    </lineage>
</organism>
<dbReference type="SUPFAM" id="SSF46785">
    <property type="entry name" value="Winged helix' DNA-binding domain"/>
    <property type="match status" value="1"/>
</dbReference>
<dbReference type="EMBL" id="JBHUFC010000038">
    <property type="protein sequence ID" value="MFD1789972.1"/>
    <property type="molecule type" value="Genomic_DNA"/>
</dbReference>
<gene>
    <name evidence="6" type="ORF">ACFSC3_20655</name>
</gene>
<feature type="domain" description="HTH lysR-type" evidence="5">
    <location>
        <begin position="1"/>
        <end position="58"/>
    </location>
</feature>
<comment type="similarity">
    <text evidence="1">Belongs to the LysR transcriptional regulatory family.</text>
</comment>
<comment type="caution">
    <text evidence="6">The sequence shown here is derived from an EMBL/GenBank/DDBJ whole genome shotgun (WGS) entry which is preliminary data.</text>
</comment>
<evidence type="ECO:0000259" key="5">
    <source>
        <dbReference type="PROSITE" id="PS50931"/>
    </source>
</evidence>
<dbReference type="Gene3D" id="1.10.10.10">
    <property type="entry name" value="Winged helix-like DNA-binding domain superfamily/Winged helix DNA-binding domain"/>
    <property type="match status" value="1"/>
</dbReference>
<dbReference type="PANTHER" id="PTHR30346:SF0">
    <property type="entry name" value="HCA OPERON TRANSCRIPTIONAL ACTIVATOR HCAR"/>
    <property type="match status" value="1"/>
</dbReference>
<reference evidence="7" key="1">
    <citation type="journal article" date="2019" name="Int. J. Syst. Evol. Microbiol.">
        <title>The Global Catalogue of Microorganisms (GCM) 10K type strain sequencing project: providing services to taxonomists for standard genome sequencing and annotation.</title>
        <authorList>
            <consortium name="The Broad Institute Genomics Platform"/>
            <consortium name="The Broad Institute Genome Sequencing Center for Infectious Disease"/>
            <person name="Wu L."/>
            <person name="Ma J."/>
        </authorList>
    </citation>
    <scope>NUCLEOTIDE SEQUENCE [LARGE SCALE GENOMIC DNA]</scope>
    <source>
        <strain evidence="7">Q85</strain>
    </source>
</reference>
<evidence type="ECO:0000313" key="6">
    <source>
        <dbReference type="EMBL" id="MFD1789972.1"/>
    </source>
</evidence>
<dbReference type="PANTHER" id="PTHR30346">
    <property type="entry name" value="TRANSCRIPTIONAL DUAL REGULATOR HCAR-RELATED"/>
    <property type="match status" value="1"/>
</dbReference>
<name>A0ABW4NIL4_9SPHN</name>
<accession>A0ABW4NIL4</accession>
<evidence type="ECO:0000256" key="2">
    <source>
        <dbReference type="ARBA" id="ARBA00023015"/>
    </source>
</evidence>
<keyword evidence="3" id="KW-0238">DNA-binding</keyword>
<dbReference type="PRINTS" id="PR00039">
    <property type="entry name" value="HTHLYSR"/>
</dbReference>
<dbReference type="InterPro" id="IPR005119">
    <property type="entry name" value="LysR_subst-bd"/>
</dbReference>
<dbReference type="PROSITE" id="PS50931">
    <property type="entry name" value="HTH_LYSR"/>
    <property type="match status" value="1"/>
</dbReference>
<dbReference type="CDD" id="cd05466">
    <property type="entry name" value="PBP2_LTTR_substrate"/>
    <property type="match status" value="1"/>
</dbReference>
<evidence type="ECO:0000256" key="3">
    <source>
        <dbReference type="ARBA" id="ARBA00023125"/>
    </source>
</evidence>
<dbReference type="InterPro" id="IPR000847">
    <property type="entry name" value="LysR_HTH_N"/>
</dbReference>
<sequence length="309" mass="33908">MLDSRLRYAVAVARVGSFSGASKAVGVTQSAITKSVADLEQQLGFAIFNRTSRGVAMTPEGRDFIDRAARLLADAADLFGERDRGADPFAGQLRIGLFPGSIDWLMTGPAIALLKRHAGVRFETVSGNSERAVQLLSRGDIDVAFGLEAAFSGWPQFKCDRIATIEILPFVRREHPILTRHSIDKRALTQFDFVVPSSSEPYTPIIQQLYEQDGQRPEDRVHMTDYFPLARQIVAATDTVGLVAKAFTAGRWFRDGFVALPDTGLLEPLVLAYAARARWPIKPAARDLIARVREAWTPAPRSEAPATNG</sequence>
<evidence type="ECO:0000256" key="1">
    <source>
        <dbReference type="ARBA" id="ARBA00009437"/>
    </source>
</evidence>
<dbReference type="Pfam" id="PF00126">
    <property type="entry name" value="HTH_1"/>
    <property type="match status" value="1"/>
</dbReference>
<keyword evidence="4" id="KW-0804">Transcription</keyword>
<keyword evidence="2" id="KW-0805">Transcription regulation</keyword>
<dbReference type="RefSeq" id="WP_203311536.1">
    <property type="nucleotide sequence ID" value="NZ_JBHUFC010000038.1"/>
</dbReference>
<evidence type="ECO:0000256" key="4">
    <source>
        <dbReference type="ARBA" id="ARBA00023163"/>
    </source>
</evidence>
<dbReference type="Gene3D" id="3.40.190.290">
    <property type="match status" value="1"/>
</dbReference>
<protein>
    <submittedName>
        <fullName evidence="6">LysR family transcriptional regulator</fullName>
    </submittedName>
</protein>
<proteinExistence type="inferred from homology"/>
<keyword evidence="7" id="KW-1185">Reference proteome</keyword>
<dbReference type="Pfam" id="PF03466">
    <property type="entry name" value="LysR_substrate"/>
    <property type="match status" value="1"/>
</dbReference>
<dbReference type="InterPro" id="IPR036390">
    <property type="entry name" value="WH_DNA-bd_sf"/>
</dbReference>
<evidence type="ECO:0000313" key="7">
    <source>
        <dbReference type="Proteomes" id="UP001597283"/>
    </source>
</evidence>
<dbReference type="Proteomes" id="UP001597283">
    <property type="component" value="Unassembled WGS sequence"/>
</dbReference>